<comment type="caution">
    <text evidence="2">The sequence shown here is derived from an EMBL/GenBank/DDBJ whole genome shotgun (WGS) entry which is preliminary data.</text>
</comment>
<evidence type="ECO:0000313" key="3">
    <source>
        <dbReference type="Proteomes" id="UP001562425"/>
    </source>
</evidence>
<dbReference type="InterPro" id="IPR004145">
    <property type="entry name" value="DUF243"/>
</dbReference>
<organism evidence="2 3">
    <name type="scientific">Culex pipiens pipiens</name>
    <name type="common">Northern house mosquito</name>
    <dbReference type="NCBI Taxonomy" id="38569"/>
    <lineage>
        <taxon>Eukaryota</taxon>
        <taxon>Metazoa</taxon>
        <taxon>Ecdysozoa</taxon>
        <taxon>Arthropoda</taxon>
        <taxon>Hexapoda</taxon>
        <taxon>Insecta</taxon>
        <taxon>Pterygota</taxon>
        <taxon>Neoptera</taxon>
        <taxon>Endopterygota</taxon>
        <taxon>Diptera</taxon>
        <taxon>Nematocera</taxon>
        <taxon>Culicoidea</taxon>
        <taxon>Culicidae</taxon>
        <taxon>Culicinae</taxon>
        <taxon>Culicini</taxon>
        <taxon>Culex</taxon>
        <taxon>Culex</taxon>
    </lineage>
</organism>
<evidence type="ECO:0000259" key="1">
    <source>
        <dbReference type="Pfam" id="PF03103"/>
    </source>
</evidence>
<name>A0ABD1D3M7_CULPP</name>
<dbReference type="Proteomes" id="UP001562425">
    <property type="component" value="Unassembled WGS sequence"/>
</dbReference>
<reference evidence="2 3" key="1">
    <citation type="submission" date="2024-05" db="EMBL/GenBank/DDBJ databases">
        <title>Culex pipiens pipiens assembly and annotation.</title>
        <authorList>
            <person name="Alout H."/>
            <person name="Durand T."/>
        </authorList>
    </citation>
    <scope>NUCLEOTIDE SEQUENCE [LARGE SCALE GENOMIC DNA]</scope>
    <source>
        <strain evidence="2">HA-2024</strain>
        <tissue evidence="2">Whole body</tissue>
    </source>
</reference>
<dbReference type="EMBL" id="JBEHCU010007704">
    <property type="protein sequence ID" value="KAL1392938.1"/>
    <property type="molecule type" value="Genomic_DNA"/>
</dbReference>
<proteinExistence type="predicted"/>
<protein>
    <recommendedName>
        <fullName evidence="1">DUF243 domain-containing protein</fullName>
    </recommendedName>
</protein>
<sequence>MTIVYVLIKNPEGKAAADAAVDTYASAKTEVYFIKYNAAAKAGASTGSFADADASAGSFVDAGASVGT</sequence>
<dbReference type="AlphaFoldDB" id="A0ABD1D3M7"/>
<gene>
    <name evidence="2" type="ORF">pipiens_012107</name>
</gene>
<dbReference type="Pfam" id="PF03103">
    <property type="entry name" value="DUF243"/>
    <property type="match status" value="1"/>
</dbReference>
<accession>A0ABD1D3M7</accession>
<evidence type="ECO:0000313" key="2">
    <source>
        <dbReference type="EMBL" id="KAL1392938.1"/>
    </source>
</evidence>
<keyword evidence="3" id="KW-1185">Reference proteome</keyword>
<feature type="domain" description="DUF243" evidence="1">
    <location>
        <begin position="2"/>
        <end position="36"/>
    </location>
</feature>